<protein>
    <submittedName>
        <fullName evidence="1">Uncharacterized protein</fullName>
    </submittedName>
</protein>
<dbReference type="RefSeq" id="WP_028123863.1">
    <property type="nucleotide sequence ID" value="NZ_CP024964.1"/>
</dbReference>
<dbReference type="KEGG" id="eml:EMELA_v1c08550"/>
<dbReference type="Proteomes" id="UP000231896">
    <property type="component" value="Chromosome"/>
</dbReference>
<gene>
    <name evidence="1" type="ORF">EMELA_v1c08550</name>
</gene>
<sequence length="96" mass="11404">MNKFIYKHKITHSVTNLLLASIESNLNFYGKVDLVLKSEKDWFLCLFKFSKSSFEAKYMYEAILEKKLIENNSNIKICKVFVFNPLNDIIIREYNL</sequence>
<dbReference type="EMBL" id="CP024964">
    <property type="protein sequence ID" value="ATZ18339.1"/>
    <property type="molecule type" value="Genomic_DNA"/>
</dbReference>
<keyword evidence="2" id="KW-1185">Reference proteome</keyword>
<accession>A0A2K8NWZ5</accession>
<evidence type="ECO:0000313" key="1">
    <source>
        <dbReference type="EMBL" id="ATZ18339.1"/>
    </source>
</evidence>
<organism evidence="1 2">
    <name type="scientific">Mesoplasma melaleucae</name>
    <dbReference type="NCBI Taxonomy" id="81459"/>
    <lineage>
        <taxon>Bacteria</taxon>
        <taxon>Bacillati</taxon>
        <taxon>Mycoplasmatota</taxon>
        <taxon>Mollicutes</taxon>
        <taxon>Entomoplasmatales</taxon>
        <taxon>Entomoplasmataceae</taxon>
        <taxon>Mesoplasma</taxon>
    </lineage>
</organism>
<reference evidence="1 2" key="1">
    <citation type="submission" date="2017-11" db="EMBL/GenBank/DDBJ databases">
        <title>Genome sequence of Entomoplasma melaleucae M1 (ATCC 49191).</title>
        <authorList>
            <person name="Lo W.-S."/>
            <person name="Gasparich G.E."/>
            <person name="Kuo C.-H."/>
        </authorList>
    </citation>
    <scope>NUCLEOTIDE SEQUENCE [LARGE SCALE GENOMIC DNA]</scope>
    <source>
        <strain evidence="1 2">M1</strain>
    </source>
</reference>
<dbReference type="AlphaFoldDB" id="A0A2K8NWZ5"/>
<name>A0A2K8NWZ5_9MOLU</name>
<evidence type="ECO:0000313" key="2">
    <source>
        <dbReference type="Proteomes" id="UP000231896"/>
    </source>
</evidence>
<proteinExistence type="predicted"/>